<evidence type="ECO:0000256" key="1">
    <source>
        <dbReference type="SAM" id="MobiDB-lite"/>
    </source>
</evidence>
<keyword evidence="3" id="KW-1185">Reference proteome</keyword>
<dbReference type="Proteomes" id="UP001229421">
    <property type="component" value="Unassembled WGS sequence"/>
</dbReference>
<sequence length="243" mass="27974">MEIPCSKTDEDENDAVVQVEKSESETKLEGESDDDNNDDDNADNDDQNDDDDNNGEEMEDDGDLEATISDRHEENVNGMVVEVEQARFVPDFHMQEDVEMLIVRAEVDKPKEHEEDVEEIKEPKEFTFRAKIEHLDMRIEDLLKEREDKNRIHILDSYDFDDSNSDSSSSNFDNNDGDDQGDDHDDSENDESVDDDGSNNRSKGLDEDYDKFAIEKMIREAKNVKNLRLNCSILMNTISRVKP</sequence>
<organism evidence="2 3">
    <name type="scientific">Tagetes erecta</name>
    <name type="common">African marigold</name>
    <dbReference type="NCBI Taxonomy" id="13708"/>
    <lineage>
        <taxon>Eukaryota</taxon>
        <taxon>Viridiplantae</taxon>
        <taxon>Streptophyta</taxon>
        <taxon>Embryophyta</taxon>
        <taxon>Tracheophyta</taxon>
        <taxon>Spermatophyta</taxon>
        <taxon>Magnoliopsida</taxon>
        <taxon>eudicotyledons</taxon>
        <taxon>Gunneridae</taxon>
        <taxon>Pentapetalae</taxon>
        <taxon>asterids</taxon>
        <taxon>campanulids</taxon>
        <taxon>Asterales</taxon>
        <taxon>Asteraceae</taxon>
        <taxon>Asteroideae</taxon>
        <taxon>Heliantheae alliance</taxon>
        <taxon>Tageteae</taxon>
        <taxon>Tagetes</taxon>
    </lineage>
</organism>
<evidence type="ECO:0000313" key="3">
    <source>
        <dbReference type="Proteomes" id="UP001229421"/>
    </source>
</evidence>
<evidence type="ECO:0000313" key="2">
    <source>
        <dbReference type="EMBL" id="KAK1406452.1"/>
    </source>
</evidence>
<feature type="region of interest" description="Disordered" evidence="1">
    <location>
        <begin position="156"/>
        <end position="209"/>
    </location>
</feature>
<gene>
    <name evidence="2" type="ORF">QVD17_41750</name>
</gene>
<feature type="compositionally biased region" description="Acidic residues" evidence="1">
    <location>
        <begin position="31"/>
        <end position="64"/>
    </location>
</feature>
<feature type="compositionally biased region" description="Low complexity" evidence="1">
    <location>
        <begin position="165"/>
        <end position="174"/>
    </location>
</feature>
<feature type="compositionally biased region" description="Acidic residues" evidence="1">
    <location>
        <begin position="175"/>
        <end position="197"/>
    </location>
</feature>
<proteinExistence type="predicted"/>
<accession>A0AAD8JPV0</accession>
<feature type="region of interest" description="Disordered" evidence="1">
    <location>
        <begin position="1"/>
        <end position="75"/>
    </location>
</feature>
<comment type="caution">
    <text evidence="2">The sequence shown here is derived from an EMBL/GenBank/DDBJ whole genome shotgun (WGS) entry which is preliminary data.</text>
</comment>
<name>A0AAD8JPV0_TARER</name>
<dbReference type="EMBL" id="JAUHHV010000012">
    <property type="protein sequence ID" value="KAK1406452.1"/>
    <property type="molecule type" value="Genomic_DNA"/>
</dbReference>
<protein>
    <submittedName>
        <fullName evidence="2">Uncharacterized protein</fullName>
    </submittedName>
</protein>
<reference evidence="2" key="1">
    <citation type="journal article" date="2023" name="bioRxiv">
        <title>Improved chromosome-level genome assembly for marigold (Tagetes erecta).</title>
        <authorList>
            <person name="Jiang F."/>
            <person name="Yuan L."/>
            <person name="Wang S."/>
            <person name="Wang H."/>
            <person name="Xu D."/>
            <person name="Wang A."/>
            <person name="Fan W."/>
        </authorList>
    </citation>
    <scope>NUCLEOTIDE SEQUENCE</scope>
    <source>
        <strain evidence="2">WSJ</strain>
        <tissue evidence="2">Leaf</tissue>
    </source>
</reference>
<feature type="compositionally biased region" description="Basic and acidic residues" evidence="1">
    <location>
        <begin position="20"/>
        <end position="30"/>
    </location>
</feature>
<dbReference type="AlphaFoldDB" id="A0AAD8JPV0"/>